<dbReference type="Pfam" id="PF03663">
    <property type="entry name" value="Glyco_hydro_76"/>
    <property type="match status" value="1"/>
</dbReference>
<dbReference type="PANTHER" id="PTHR47791">
    <property type="entry name" value="MEIOTICALLY UP-REGULATED GENE 191 PROTEIN"/>
    <property type="match status" value="1"/>
</dbReference>
<dbReference type="PANTHER" id="PTHR47791:SF3">
    <property type="entry name" value="MEIOTICALLY UP-REGULATED GENE 191 PROTEIN"/>
    <property type="match status" value="1"/>
</dbReference>
<protein>
    <submittedName>
        <fullName evidence="1">Putative alpha-1,6-mannanase (GH76 family)</fullName>
    </submittedName>
</protein>
<dbReference type="RefSeq" id="WP_164918222.1">
    <property type="nucleotide sequence ID" value="NZ_JBHUOO010000018.1"/>
</dbReference>
<accession>A0A4Q0PFB0</accession>
<dbReference type="AlphaFoldDB" id="A0A4Q0PFB0"/>
<comment type="caution">
    <text evidence="1">The sequence shown here is derived from an EMBL/GenBank/DDBJ whole genome shotgun (WGS) entry which is preliminary data.</text>
</comment>
<evidence type="ECO:0000313" key="1">
    <source>
        <dbReference type="EMBL" id="RXG25533.1"/>
    </source>
</evidence>
<dbReference type="GO" id="GO:0005975">
    <property type="term" value="P:carbohydrate metabolic process"/>
    <property type="evidence" value="ECO:0007669"/>
    <property type="project" value="InterPro"/>
</dbReference>
<dbReference type="SUPFAM" id="SSF48208">
    <property type="entry name" value="Six-hairpin glycosidases"/>
    <property type="match status" value="1"/>
</dbReference>
<name>A0A4Q0PFB0_9FLAO</name>
<dbReference type="EMBL" id="QOVK01000002">
    <property type="protein sequence ID" value="RXG25533.1"/>
    <property type="molecule type" value="Genomic_DNA"/>
</dbReference>
<dbReference type="PROSITE" id="PS51257">
    <property type="entry name" value="PROKAR_LIPOPROTEIN"/>
    <property type="match status" value="1"/>
</dbReference>
<evidence type="ECO:0000313" key="2">
    <source>
        <dbReference type="Proteomes" id="UP000289859"/>
    </source>
</evidence>
<organism evidence="1 2">
    <name type="scientific">Leeuwenhoekiella polynyae</name>
    <dbReference type="NCBI Taxonomy" id="1550906"/>
    <lineage>
        <taxon>Bacteria</taxon>
        <taxon>Pseudomonadati</taxon>
        <taxon>Bacteroidota</taxon>
        <taxon>Flavobacteriia</taxon>
        <taxon>Flavobacteriales</taxon>
        <taxon>Flavobacteriaceae</taxon>
        <taxon>Leeuwenhoekiella</taxon>
    </lineage>
</organism>
<dbReference type="Gene3D" id="1.50.10.20">
    <property type="match status" value="1"/>
</dbReference>
<dbReference type="Proteomes" id="UP000289859">
    <property type="component" value="Unassembled WGS sequence"/>
</dbReference>
<gene>
    <name evidence="1" type="ORF">DSM02_699</name>
</gene>
<dbReference type="InterPro" id="IPR053169">
    <property type="entry name" value="MUG_Protein"/>
</dbReference>
<reference evidence="1 2" key="1">
    <citation type="submission" date="2018-07" db="EMBL/GenBank/DDBJ databases">
        <title>Leeuwenhoekiella genomics.</title>
        <authorList>
            <person name="Tahon G."/>
            <person name="Willems A."/>
        </authorList>
    </citation>
    <scope>NUCLEOTIDE SEQUENCE [LARGE SCALE GENOMIC DNA]</scope>
    <source>
        <strain evidence="1 2">LMG 29608</strain>
    </source>
</reference>
<dbReference type="InterPro" id="IPR008928">
    <property type="entry name" value="6-hairpin_glycosidase_sf"/>
</dbReference>
<dbReference type="InterPro" id="IPR005198">
    <property type="entry name" value="Glyco_hydro_76"/>
</dbReference>
<sequence length="390" mass="43626">MRFQFNITFVLLLTLLGGVLISCSDDDPIPLRDPSLTAGEEVPIDWAATADSIQDASYNIYLGSEGTYVTDNQGNTTFQYWPNAHVLHVLVDAYVRTQDGSYLPKMKSLLRGIKSKNGDTYSNVFNDDMLWLGNSTMRAYNATGDEEYLDVAKFLWDDVLLSYSEVLGGGIAWKKDTPFSKNAVSNGPTIILGMRLYDATGDETYLNWAKDLYEWEKANLVDPTNGEVWDNIQLIDGNPVIQKDWVFTYNMGTWIGAGLRLYNETGEQGYLNDALQSARTTLTSPKLTTQGVLRDEGQGDGGLFKGILVRYFTEMILEDDISEDDYNDFLDFLIFNGETFYNNGLSHPGMLSSPDWRNAPPDRVDLKTQLSGIMLVEAMAKLEAEGLLTE</sequence>
<proteinExistence type="predicted"/>
<keyword evidence="2" id="KW-1185">Reference proteome</keyword>